<dbReference type="AlphaFoldDB" id="A0A2P9ATY1"/>
<name>A0A2P9ATY1_9HYPH</name>
<dbReference type="Proteomes" id="UP000245698">
    <property type="component" value="Unassembled WGS sequence"/>
</dbReference>
<protein>
    <submittedName>
        <fullName evidence="2">Uncharacterized protein</fullName>
    </submittedName>
</protein>
<dbReference type="EMBL" id="FUIG01000057">
    <property type="protein sequence ID" value="SJM34633.1"/>
    <property type="molecule type" value="Genomic_DNA"/>
</dbReference>
<accession>A0A2P9ATY1</accession>
<feature type="compositionally biased region" description="Basic and acidic residues" evidence="1">
    <location>
        <begin position="31"/>
        <end position="45"/>
    </location>
</feature>
<keyword evidence="3" id="KW-1185">Reference proteome</keyword>
<evidence type="ECO:0000313" key="3">
    <source>
        <dbReference type="Proteomes" id="UP000245698"/>
    </source>
</evidence>
<evidence type="ECO:0000313" key="2">
    <source>
        <dbReference type="EMBL" id="SJM34633.1"/>
    </source>
</evidence>
<sequence length="127" mass="14809">MKPFRTRMLFIRPLTRSSDCYPVITFSMNERSPRPTEGRKTRADRNGTPISQHFYVERKYCCRRRTSCPCRCSIREQKNPPHRRATGRSKRSPSAGWMGFAPGSRIVKILGGRLHRVYQPAVGRIER</sequence>
<organism evidence="2 3">
    <name type="scientific">Mesorhizobium delmotii</name>
    <dbReference type="NCBI Taxonomy" id="1631247"/>
    <lineage>
        <taxon>Bacteria</taxon>
        <taxon>Pseudomonadati</taxon>
        <taxon>Pseudomonadota</taxon>
        <taxon>Alphaproteobacteria</taxon>
        <taxon>Hyphomicrobiales</taxon>
        <taxon>Phyllobacteriaceae</taxon>
        <taxon>Mesorhizobium</taxon>
    </lineage>
</organism>
<proteinExistence type="predicted"/>
<gene>
    <name evidence="2" type="ORF">BQ8482_480116</name>
</gene>
<evidence type="ECO:0000256" key="1">
    <source>
        <dbReference type="SAM" id="MobiDB-lite"/>
    </source>
</evidence>
<feature type="compositionally biased region" description="Basic residues" evidence="1">
    <location>
        <begin position="80"/>
        <end position="91"/>
    </location>
</feature>
<reference evidence="3" key="1">
    <citation type="submission" date="2016-12" db="EMBL/GenBank/DDBJ databases">
        <authorList>
            <person name="Brunel B."/>
        </authorList>
    </citation>
    <scope>NUCLEOTIDE SEQUENCE [LARGE SCALE GENOMIC DNA]</scope>
</reference>
<feature type="region of interest" description="Disordered" evidence="1">
    <location>
        <begin position="28"/>
        <end position="49"/>
    </location>
</feature>
<feature type="region of interest" description="Disordered" evidence="1">
    <location>
        <begin position="76"/>
        <end position="97"/>
    </location>
</feature>